<dbReference type="EMBL" id="JAYJJQ010000008">
    <property type="protein sequence ID" value="MEB3069558.1"/>
    <property type="molecule type" value="Genomic_DNA"/>
</dbReference>
<reference evidence="1 2" key="1">
    <citation type="submission" date="2023-12" db="EMBL/GenBank/DDBJ databases">
        <title>Description of new species of Mycobacterium terrae complex isolated from sewage at the Sao Paulo Zoological Park Foundation in Brazil.</title>
        <authorList>
            <person name="Romagnoli C.L."/>
            <person name="Conceicao E.C."/>
            <person name="Machado E."/>
            <person name="Barreto L.B.P.F."/>
            <person name="Sharma A."/>
            <person name="Silva N.M."/>
            <person name="Marques L.E."/>
            <person name="Juliana M.A."/>
            <person name="Lourenco M.C.S."/>
            <person name="Digiampietri L.A."/>
            <person name="Suffys P.N."/>
            <person name="Viana-Niero C."/>
        </authorList>
    </citation>
    <scope>NUCLEOTIDE SEQUENCE [LARGE SCALE GENOMIC DNA]</scope>
    <source>
        <strain evidence="1 2">MYC017</strain>
    </source>
</reference>
<comment type="caution">
    <text evidence="1">The sequence shown here is derived from an EMBL/GenBank/DDBJ whole genome shotgun (WGS) entry which is preliminary data.</text>
</comment>
<accession>A0ABU5YWS8</accession>
<proteinExistence type="predicted"/>
<evidence type="ECO:0000313" key="2">
    <source>
        <dbReference type="Proteomes" id="UP001299283"/>
    </source>
</evidence>
<sequence>MLRSTPEKVPTIERDPVVLPPMPEHQEAMWATLMDFEETDPPPWVLVGGQMSTLHLVEHSITTHRPTDDGDVVVGVWTRRDALNSATAYLMDNGFTESLTSDGYGYRLVRGKTTIDVMVPEGLDRQQRYPKTSSGRPGLQADGANQALTRAERVPVNLIGRVGYIRRPSLLGALVAKARAWIVDSRNPERHAQDLVALAGVALGDPRAVISQARPDDRRAIRAALRHLPVDSRPVRGAEDPVAVHALLTRLARAPG</sequence>
<name>A0ABU5YWS8_9MYCO</name>
<dbReference type="Proteomes" id="UP001299283">
    <property type="component" value="Unassembled WGS sequence"/>
</dbReference>
<protein>
    <recommendedName>
        <fullName evidence="3">Nucleotidyltransferase</fullName>
    </recommendedName>
</protein>
<keyword evidence="2" id="KW-1185">Reference proteome</keyword>
<evidence type="ECO:0008006" key="3">
    <source>
        <dbReference type="Google" id="ProtNLM"/>
    </source>
</evidence>
<evidence type="ECO:0000313" key="1">
    <source>
        <dbReference type="EMBL" id="MEB3069558.1"/>
    </source>
</evidence>
<dbReference type="RefSeq" id="WP_225397457.1">
    <property type="nucleotide sequence ID" value="NZ_JAYJJQ010000008.1"/>
</dbReference>
<gene>
    <name evidence="1" type="ORF">K5L39_10215</name>
</gene>
<organism evidence="1 2">
    <name type="scientific">[Mycobacterium] vasticus</name>
    <dbReference type="NCBI Taxonomy" id="2875777"/>
    <lineage>
        <taxon>Bacteria</taxon>
        <taxon>Bacillati</taxon>
        <taxon>Actinomycetota</taxon>
        <taxon>Actinomycetes</taxon>
        <taxon>Mycobacteriales</taxon>
        <taxon>Mycobacteriaceae</taxon>
        <taxon>Mycolicibacter</taxon>
    </lineage>
</organism>